<dbReference type="GO" id="GO:0043565">
    <property type="term" value="F:sequence-specific DNA binding"/>
    <property type="evidence" value="ECO:0007669"/>
    <property type="project" value="InterPro"/>
</dbReference>
<dbReference type="InterPro" id="IPR036388">
    <property type="entry name" value="WH-like_DNA-bd_sf"/>
</dbReference>
<sequence length="104" mass="11950">MSTIMDDEIKRWTAKRKSALVLDIIKGKSTVSEASRTYNLPVSEVENWVVDGKRGMENALRANPLDIKEQYERQLKQLQEAYGEAMLELRAKKKLQPLLDEDGK</sequence>
<protein>
    <submittedName>
        <fullName evidence="2">Transposase</fullName>
    </submittedName>
</protein>
<dbReference type="OrthoDB" id="5954389at2"/>
<reference evidence="2 3" key="1">
    <citation type="journal article" date="2011" name="J. Bacteriol.">
        <title>Whole-genome shotgun sequencing of the sulfur-oxidizing chemoautotroph Tetrathiobacter kashmirensis.</title>
        <authorList>
            <person name="Ghosh W."/>
            <person name="George A."/>
            <person name="Agarwal A."/>
            <person name="Raj P."/>
            <person name="Alam M."/>
            <person name="Pyne P."/>
            <person name="Das Gupta S.K."/>
        </authorList>
    </citation>
    <scope>NUCLEOTIDE SEQUENCE [LARGE SCALE GENOMIC DNA]</scope>
    <source>
        <strain evidence="2 3">WT001</strain>
    </source>
</reference>
<evidence type="ECO:0000256" key="1">
    <source>
        <dbReference type="SAM" id="Coils"/>
    </source>
</evidence>
<organism evidence="2 3">
    <name type="scientific">Advenella kashmirensis (strain DSM 17095 / LMG 22695 / WT001)</name>
    <name type="common">Tetrathiobacter kashmirensis</name>
    <dbReference type="NCBI Taxonomy" id="1036672"/>
    <lineage>
        <taxon>Bacteria</taxon>
        <taxon>Pseudomonadati</taxon>
        <taxon>Pseudomonadota</taxon>
        <taxon>Betaproteobacteria</taxon>
        <taxon>Burkholderiales</taxon>
        <taxon>Alcaligenaceae</taxon>
    </lineage>
</organism>
<dbReference type="Proteomes" id="UP000005267">
    <property type="component" value="Chromosome"/>
</dbReference>
<proteinExistence type="predicted"/>
<keyword evidence="3" id="KW-1185">Reference proteome</keyword>
<dbReference type="RefSeq" id="WP_014750201.1">
    <property type="nucleotide sequence ID" value="NC_017964.1"/>
</dbReference>
<dbReference type="KEGG" id="aka:TKWG_08780"/>
<dbReference type="InterPro" id="IPR010921">
    <property type="entry name" value="Trp_repressor/repl_initiator"/>
</dbReference>
<name>I3UAS2_ADVKW</name>
<dbReference type="Pfam" id="PF06627">
    <property type="entry name" value="DUF1153"/>
    <property type="match status" value="1"/>
</dbReference>
<dbReference type="InterPro" id="IPR009534">
    <property type="entry name" value="DUF1153"/>
</dbReference>
<accession>I3UAS2</accession>
<dbReference type="AlphaFoldDB" id="I3UAS2"/>
<feature type="coiled-coil region" evidence="1">
    <location>
        <begin position="68"/>
        <end position="95"/>
    </location>
</feature>
<evidence type="ECO:0000313" key="3">
    <source>
        <dbReference type="Proteomes" id="UP000005267"/>
    </source>
</evidence>
<gene>
    <name evidence="2" type="ordered locus">TKWG_08780</name>
</gene>
<reference evidence="3" key="2">
    <citation type="journal article" date="2013" name="PLoS ONE">
        <title>Genome implosion elicits host-confinement in Alcaligenaceae: evidence from the comparative genomics of Tetrathiobacter kashmirensis, a pathogen in the making.</title>
        <authorList>
            <person name="Ghosh W."/>
            <person name="Alam M."/>
            <person name="Roy C."/>
            <person name="Pyne P."/>
            <person name="George A."/>
            <person name="Chakraborty R."/>
            <person name="Majumder S."/>
            <person name="Agarwal A."/>
            <person name="Chakraborty S."/>
            <person name="Majumdar S."/>
            <person name="Gupta S.K."/>
        </authorList>
    </citation>
    <scope>NUCLEOTIDE SEQUENCE [LARGE SCALE GENOMIC DNA]</scope>
    <source>
        <strain evidence="3">WT001</strain>
    </source>
</reference>
<evidence type="ECO:0000313" key="2">
    <source>
        <dbReference type="EMBL" id="AFK62110.1"/>
    </source>
</evidence>
<dbReference type="SUPFAM" id="SSF48295">
    <property type="entry name" value="TrpR-like"/>
    <property type="match status" value="1"/>
</dbReference>
<dbReference type="Gene3D" id="1.10.10.10">
    <property type="entry name" value="Winged helix-like DNA-binding domain superfamily/Winged helix DNA-binding domain"/>
    <property type="match status" value="1"/>
</dbReference>
<keyword evidence="1" id="KW-0175">Coiled coil</keyword>
<dbReference type="HOGENOM" id="CLU_179337_1_0_4"/>
<dbReference type="EMBL" id="CP003555">
    <property type="protein sequence ID" value="AFK62110.1"/>
    <property type="molecule type" value="Genomic_DNA"/>
</dbReference>